<keyword evidence="1" id="KW-0472">Membrane</keyword>
<keyword evidence="1" id="KW-1133">Transmembrane helix</keyword>
<keyword evidence="1" id="KW-0812">Transmembrane</keyword>
<comment type="caution">
    <text evidence="2">The sequence shown here is derived from an EMBL/GenBank/DDBJ whole genome shotgun (WGS) entry which is preliminary data.</text>
</comment>
<evidence type="ECO:0000313" key="2">
    <source>
        <dbReference type="EMBL" id="KAI9201490.1"/>
    </source>
</evidence>
<keyword evidence="3" id="KW-1185">Reference proteome</keyword>
<evidence type="ECO:0000256" key="1">
    <source>
        <dbReference type="SAM" id="Phobius"/>
    </source>
</evidence>
<reference evidence="2" key="1">
    <citation type="journal article" date="2022" name="Plant J.">
        <title>Strategies of tolerance reflected in two North American maple genomes.</title>
        <authorList>
            <person name="McEvoy S.L."/>
            <person name="Sezen U.U."/>
            <person name="Trouern-Trend A."/>
            <person name="McMahon S.M."/>
            <person name="Schaberg P.G."/>
            <person name="Yang J."/>
            <person name="Wegrzyn J.L."/>
            <person name="Swenson N.G."/>
        </authorList>
    </citation>
    <scope>NUCLEOTIDE SEQUENCE</scope>
    <source>
        <strain evidence="2">91603</strain>
    </source>
</reference>
<gene>
    <name evidence="2" type="ORF">LWI28_024231</name>
</gene>
<dbReference type="Proteomes" id="UP001064489">
    <property type="component" value="Chromosome 9"/>
</dbReference>
<dbReference type="AlphaFoldDB" id="A0AAD5JUW7"/>
<protein>
    <submittedName>
        <fullName evidence="2">Uncharacterized protein</fullName>
    </submittedName>
</protein>
<accession>A0AAD5JUW7</accession>
<proteinExistence type="predicted"/>
<organism evidence="2 3">
    <name type="scientific">Acer negundo</name>
    <name type="common">Box elder</name>
    <dbReference type="NCBI Taxonomy" id="4023"/>
    <lineage>
        <taxon>Eukaryota</taxon>
        <taxon>Viridiplantae</taxon>
        <taxon>Streptophyta</taxon>
        <taxon>Embryophyta</taxon>
        <taxon>Tracheophyta</taxon>
        <taxon>Spermatophyta</taxon>
        <taxon>Magnoliopsida</taxon>
        <taxon>eudicotyledons</taxon>
        <taxon>Gunneridae</taxon>
        <taxon>Pentapetalae</taxon>
        <taxon>rosids</taxon>
        <taxon>malvids</taxon>
        <taxon>Sapindales</taxon>
        <taxon>Sapindaceae</taxon>
        <taxon>Hippocastanoideae</taxon>
        <taxon>Acereae</taxon>
        <taxon>Acer</taxon>
    </lineage>
</organism>
<reference evidence="2" key="2">
    <citation type="submission" date="2023-02" db="EMBL/GenBank/DDBJ databases">
        <authorList>
            <person name="Swenson N.G."/>
            <person name="Wegrzyn J.L."/>
            <person name="Mcevoy S.L."/>
        </authorList>
    </citation>
    <scope>NUCLEOTIDE SEQUENCE</scope>
    <source>
        <strain evidence="2">91603</strain>
        <tissue evidence="2">Leaf</tissue>
    </source>
</reference>
<feature type="transmembrane region" description="Helical" evidence="1">
    <location>
        <begin position="26"/>
        <end position="43"/>
    </location>
</feature>
<dbReference type="EMBL" id="JAJSOW010000001">
    <property type="protein sequence ID" value="KAI9201490.1"/>
    <property type="molecule type" value="Genomic_DNA"/>
</dbReference>
<sequence>MERNHGLVGIQIDICNRDELTHQFDLSVMIITISYYGIMYFLFKRLLKWQQLDLAKDAFTSLMKQEMEPKKKASPQRNVLASAYRL</sequence>
<evidence type="ECO:0000313" key="3">
    <source>
        <dbReference type="Proteomes" id="UP001064489"/>
    </source>
</evidence>
<name>A0AAD5JUW7_ACENE</name>